<dbReference type="InterPro" id="IPR014990">
    <property type="entry name" value="DUF1838"/>
</dbReference>
<protein>
    <submittedName>
        <fullName evidence="1">Uncharacterized protein</fullName>
    </submittedName>
</protein>
<name>A0A7S4SSQ8_9STRA</name>
<reference evidence="1" key="1">
    <citation type="submission" date="2021-01" db="EMBL/GenBank/DDBJ databases">
        <authorList>
            <person name="Corre E."/>
            <person name="Pelletier E."/>
            <person name="Niang G."/>
            <person name="Scheremetjew M."/>
            <person name="Finn R."/>
            <person name="Kale V."/>
            <person name="Holt S."/>
            <person name="Cochrane G."/>
            <person name="Meng A."/>
            <person name="Brown T."/>
            <person name="Cohen L."/>
        </authorList>
    </citation>
    <scope>NUCLEOTIDE SEQUENCE</scope>
    <source>
        <strain evidence="1">GSO104</strain>
    </source>
</reference>
<dbReference type="EMBL" id="HBNS01053447">
    <property type="protein sequence ID" value="CAE4654900.1"/>
    <property type="molecule type" value="Transcribed_RNA"/>
</dbReference>
<evidence type="ECO:0000313" key="1">
    <source>
        <dbReference type="EMBL" id="CAE4654900.1"/>
    </source>
</evidence>
<dbReference type="Pfam" id="PF08894">
    <property type="entry name" value="DUF1838"/>
    <property type="match status" value="1"/>
</dbReference>
<organism evidence="1">
    <name type="scientific">Ditylum brightwellii</name>
    <dbReference type="NCBI Taxonomy" id="49249"/>
    <lineage>
        <taxon>Eukaryota</taxon>
        <taxon>Sar</taxon>
        <taxon>Stramenopiles</taxon>
        <taxon>Ochrophyta</taxon>
        <taxon>Bacillariophyta</taxon>
        <taxon>Mediophyceae</taxon>
        <taxon>Lithodesmiophycidae</taxon>
        <taxon>Lithodesmiales</taxon>
        <taxon>Lithodesmiaceae</taxon>
        <taxon>Ditylum</taxon>
    </lineage>
</organism>
<accession>A0A7S4SSQ8</accession>
<dbReference type="AlphaFoldDB" id="A0A7S4SSQ8"/>
<sequence>MDGFDVAKGVLIAPDHIRQFSRKIFWFRDPITNEILTEYKGEKVKPIKYDWQVFDYKRGEDVNNMPTTIPSIVKGPRSVPMMPFTARYAGNDLLSFQCPLFIDLPLWNGKSYQAWEIYSYTMDLTHDRHKPPSVSWTRQGSCPPFIKGNNGVMHFLAHRIDSFDDLPTYMQELVEREYDLFKAPPVDMHEVRLLEEKLMEETMTTANGSKKM</sequence>
<proteinExistence type="predicted"/>
<gene>
    <name evidence="1" type="ORF">DBRI00130_LOCUS38942</name>
</gene>